<protein>
    <submittedName>
        <fullName evidence="9">Glycoside hydrolase family 68 protein</fullName>
    </submittedName>
</protein>
<feature type="binding site" evidence="3">
    <location>
        <position position="202"/>
    </location>
    <ligand>
        <name>substrate</name>
    </ligand>
</feature>
<feature type="binding site" evidence="3">
    <location>
        <begin position="285"/>
        <end position="286"/>
    </location>
    <ligand>
        <name>substrate</name>
    </ligand>
</feature>
<keyword evidence="4" id="KW-0479">Metal-binding</keyword>
<evidence type="ECO:0000256" key="6">
    <source>
        <dbReference type="RuleBase" id="RU361220"/>
    </source>
</evidence>
<feature type="active site" description="Proton donor/acceptor" evidence="2">
    <location>
        <position position="379"/>
    </location>
</feature>
<keyword evidence="8" id="KW-0732">Signal</keyword>
<sequence>MNTHSNPQRPRRRLRRAVAVAAAASVAGSILLVTPAAQANLPADPPSSTMPAPTPGFPLPSLHTQQAYDPAANFTSKWTRADAKQIMAQSNPNVAPGQNSMSPNVTMPEIPKDFPAMNDDVWVWDTWSLTDENANQISYKGWDVIFALVADRHAGYGFDQRHWNARIGYFFRKTNADPAKDKWNYGGHLFLDNTSIGNTEWSGSTRLMQGNKINVFYTATTFYDVAERNAGGGGIAPDAAIAKALGNIHANQNGVTFDGFQHTKLLEPDGKLYQNKAQNPGFAFRDPYTFADPAHPGKTFMVFEGNTGGTRGSYKCKQEDLGYRPGDPNAETVDQVNSTTGAWYQTANVGLAVADNKDLTKWSFLPPILSANCVNDQTERPQIYIQNENGKNKYYLFTISHQFTYADGMRGPDGVYGFVGNGVRSDYQPVNNSGLALGSPTDLNMPANAPEGPDPRQNGRQFQAYSHYVQPGGLVQSFIDNVDGVRGGSLSPTVKMNFKGGVTQVDRSFGQNGLGPFGYLPTNVRVGGEGHYK</sequence>
<keyword evidence="9" id="KW-0378">Hydrolase</keyword>
<dbReference type="OrthoDB" id="3359526at2"/>
<evidence type="ECO:0000256" key="4">
    <source>
        <dbReference type="PIRSR" id="PIRSR603469-3"/>
    </source>
</evidence>
<dbReference type="GO" id="GO:0016787">
    <property type="term" value="F:hydrolase activity"/>
    <property type="evidence" value="ECO:0007669"/>
    <property type="project" value="UniProtKB-KW"/>
</dbReference>
<dbReference type="Proteomes" id="UP000316500">
    <property type="component" value="Unassembled WGS sequence"/>
</dbReference>
<proteinExistence type="inferred from homology"/>
<dbReference type="AlphaFoldDB" id="A0A558GMQ6"/>
<dbReference type="EMBL" id="VNFK01000027">
    <property type="protein sequence ID" value="TVU58180.1"/>
    <property type="molecule type" value="Genomic_DNA"/>
</dbReference>
<evidence type="ECO:0000256" key="1">
    <source>
        <dbReference type="ARBA" id="ARBA00006775"/>
    </source>
</evidence>
<dbReference type="CDD" id="cd08997">
    <property type="entry name" value="GH68"/>
    <property type="match status" value="1"/>
</dbReference>
<feature type="binding site" evidence="3">
    <location>
        <position position="124"/>
    </location>
    <ligand>
        <name>substrate</name>
    </ligand>
</feature>
<dbReference type="InterPro" id="IPR023296">
    <property type="entry name" value="Glyco_hydro_beta-prop_sf"/>
</dbReference>
<dbReference type="SUPFAM" id="SSF75005">
    <property type="entry name" value="Arabinanase/levansucrase/invertase"/>
    <property type="match status" value="1"/>
</dbReference>
<dbReference type="Pfam" id="PF02435">
    <property type="entry name" value="Glyco_hydro_68"/>
    <property type="match status" value="1"/>
</dbReference>
<feature type="region of interest" description="Disordered" evidence="7">
    <location>
        <begin position="433"/>
        <end position="459"/>
    </location>
</feature>
<evidence type="ECO:0000313" key="10">
    <source>
        <dbReference type="Proteomes" id="UP000316500"/>
    </source>
</evidence>
<dbReference type="GO" id="GO:0009758">
    <property type="term" value="P:carbohydrate utilization"/>
    <property type="evidence" value="ECO:0007669"/>
    <property type="project" value="InterPro"/>
</dbReference>
<feature type="site" description="Transition state stabilizer" evidence="5">
    <location>
        <position position="286"/>
    </location>
</feature>
<name>A0A558GMQ6_PAENT</name>
<dbReference type="GO" id="GO:0046872">
    <property type="term" value="F:metal ion binding"/>
    <property type="evidence" value="ECO:0007669"/>
    <property type="project" value="UniProtKB-KW"/>
</dbReference>
<keyword evidence="4" id="KW-0106">Calcium</keyword>
<feature type="binding site" evidence="4">
    <location>
        <position position="376"/>
    </location>
    <ligand>
        <name>Ca(2+)</name>
        <dbReference type="ChEBI" id="CHEBI:29108"/>
        <label>1</label>
    </ligand>
</feature>
<dbReference type="RefSeq" id="WP_144653191.1">
    <property type="nucleotide sequence ID" value="NZ_VNFK01000027.1"/>
</dbReference>
<dbReference type="Gene3D" id="2.115.10.20">
    <property type="entry name" value="Glycosyl hydrolase domain, family 43"/>
    <property type="match status" value="1"/>
</dbReference>
<evidence type="ECO:0000256" key="8">
    <source>
        <dbReference type="SAM" id="SignalP"/>
    </source>
</evidence>
<feature type="active site" description="Nucleophile" evidence="2">
    <location>
        <position position="125"/>
    </location>
</feature>
<dbReference type="InterPro" id="IPR006311">
    <property type="entry name" value="TAT_signal"/>
</dbReference>
<evidence type="ECO:0000256" key="3">
    <source>
        <dbReference type="PIRSR" id="PIRSR603469-2"/>
    </source>
</evidence>
<evidence type="ECO:0000256" key="2">
    <source>
        <dbReference type="PIRSR" id="PIRSR603469-1"/>
    </source>
</evidence>
<feature type="signal peptide" evidence="8">
    <location>
        <begin position="1"/>
        <end position="39"/>
    </location>
</feature>
<feature type="chain" id="PRO_5021999586" evidence="8">
    <location>
        <begin position="40"/>
        <end position="533"/>
    </location>
</feature>
<comment type="similarity">
    <text evidence="1 6">Belongs to the glycosyl hydrolase 68 family.</text>
</comment>
<evidence type="ECO:0000256" key="5">
    <source>
        <dbReference type="PIRSR" id="PIRSR603469-4"/>
    </source>
</evidence>
<comment type="cofactor">
    <cofactor evidence="4">
        <name>Ca(2+)</name>
        <dbReference type="ChEBI" id="CHEBI:29108"/>
    </cofactor>
</comment>
<feature type="binding site" evidence="3">
    <location>
        <begin position="377"/>
        <end position="379"/>
    </location>
    <ligand>
        <name>substrate</name>
    </ligand>
</feature>
<evidence type="ECO:0000256" key="7">
    <source>
        <dbReference type="SAM" id="MobiDB-lite"/>
    </source>
</evidence>
<organism evidence="9 10">
    <name type="scientific">Paenarthrobacter nitroguajacolicus</name>
    <name type="common">Arthrobacter nitroguajacolicus</name>
    <dbReference type="NCBI Taxonomy" id="211146"/>
    <lineage>
        <taxon>Bacteria</taxon>
        <taxon>Bacillati</taxon>
        <taxon>Actinomycetota</taxon>
        <taxon>Actinomycetes</taxon>
        <taxon>Micrococcales</taxon>
        <taxon>Micrococcaceae</taxon>
        <taxon>Paenarthrobacter</taxon>
    </lineage>
</organism>
<evidence type="ECO:0000313" key="9">
    <source>
        <dbReference type="EMBL" id="TVU58180.1"/>
    </source>
</evidence>
<gene>
    <name evidence="9" type="ORF">FQP90_21960</name>
</gene>
<accession>A0A558GMQ6</accession>
<reference evidence="9 10" key="1">
    <citation type="submission" date="2019-07" db="EMBL/GenBank/DDBJ databases">
        <title>Diversity of Bacteria from Kongsfjorden, Arctic.</title>
        <authorList>
            <person name="Yu Y."/>
        </authorList>
    </citation>
    <scope>NUCLEOTIDE SEQUENCE [LARGE SCALE GENOMIC DNA]</scope>
    <source>
        <strain evidence="9 10">SM1928</strain>
    </source>
</reference>
<dbReference type="PROSITE" id="PS51318">
    <property type="entry name" value="TAT"/>
    <property type="match status" value="1"/>
</dbReference>
<dbReference type="GO" id="GO:0050053">
    <property type="term" value="F:levansucrase activity"/>
    <property type="evidence" value="ECO:0007669"/>
    <property type="project" value="InterPro"/>
</dbReference>
<comment type="caution">
    <text evidence="9">The sequence shown here is derived from an EMBL/GenBank/DDBJ whole genome shotgun (WGS) entry which is preliminary data.</text>
</comment>
<dbReference type="InterPro" id="IPR003469">
    <property type="entry name" value="Glyco_hydro_68"/>
</dbReference>